<protein>
    <submittedName>
        <fullName evidence="4">Chemotaxis protein CheC</fullName>
    </submittedName>
</protein>
<keyword evidence="2" id="KW-0378">Hydrolase</keyword>
<dbReference type="EMBL" id="FNKD01000002">
    <property type="protein sequence ID" value="SDQ60133.1"/>
    <property type="molecule type" value="Genomic_DNA"/>
</dbReference>
<dbReference type="InterPro" id="IPR007597">
    <property type="entry name" value="CheC"/>
</dbReference>
<feature type="domain" description="CheC-like protein" evidence="3">
    <location>
        <begin position="11"/>
        <end position="46"/>
    </location>
</feature>
<feature type="domain" description="CheC-like protein" evidence="3">
    <location>
        <begin position="113"/>
        <end position="148"/>
    </location>
</feature>
<dbReference type="InterPro" id="IPR028976">
    <property type="entry name" value="CheC-like_sf"/>
</dbReference>
<evidence type="ECO:0000259" key="3">
    <source>
        <dbReference type="Pfam" id="PF04509"/>
    </source>
</evidence>
<dbReference type="PANTHER" id="PTHR43693:SF1">
    <property type="entry name" value="PROTEIN PHOSPHATASE CHEZ"/>
    <property type="match status" value="1"/>
</dbReference>
<dbReference type="InterPro" id="IPR050992">
    <property type="entry name" value="CheZ_family_phosphatases"/>
</dbReference>
<dbReference type="STRING" id="553311.SAMN05216231_2113"/>
<organism evidence="4 5">
    <name type="scientific">Virgibacillus salinus</name>
    <dbReference type="NCBI Taxonomy" id="553311"/>
    <lineage>
        <taxon>Bacteria</taxon>
        <taxon>Bacillati</taxon>
        <taxon>Bacillota</taxon>
        <taxon>Bacilli</taxon>
        <taxon>Bacillales</taxon>
        <taxon>Bacillaceae</taxon>
        <taxon>Virgibacillus</taxon>
    </lineage>
</organism>
<dbReference type="PANTHER" id="PTHR43693">
    <property type="entry name" value="PROTEIN PHOSPHATASE CHEZ"/>
    <property type="match status" value="1"/>
</dbReference>
<dbReference type="CDD" id="cd17909">
    <property type="entry name" value="CheC_ClassI"/>
    <property type="match status" value="1"/>
</dbReference>
<dbReference type="RefSeq" id="WP_092492928.1">
    <property type="nucleotide sequence ID" value="NZ_FNKD01000002.1"/>
</dbReference>
<reference evidence="4 5" key="1">
    <citation type="submission" date="2016-10" db="EMBL/GenBank/DDBJ databases">
        <authorList>
            <person name="de Groot N.N."/>
        </authorList>
    </citation>
    <scope>NUCLEOTIDE SEQUENCE [LARGE SCALE GENOMIC DNA]</scope>
    <source>
        <strain evidence="4 5">CGMCC 1.10449</strain>
    </source>
</reference>
<evidence type="ECO:0000313" key="4">
    <source>
        <dbReference type="EMBL" id="SDQ60133.1"/>
    </source>
</evidence>
<accession>A0A1H1C7D7</accession>
<keyword evidence="5" id="KW-1185">Reference proteome</keyword>
<evidence type="ECO:0000256" key="2">
    <source>
        <dbReference type="ARBA" id="ARBA00022801"/>
    </source>
</evidence>
<gene>
    <name evidence="4" type="ORF">SAMN05216231_2113</name>
</gene>
<keyword evidence="1" id="KW-0145">Chemotaxis</keyword>
<dbReference type="Gene3D" id="3.40.1550.10">
    <property type="entry name" value="CheC-like"/>
    <property type="match status" value="1"/>
</dbReference>
<dbReference type="AlphaFoldDB" id="A0A1H1C7D7"/>
<dbReference type="GO" id="GO:0006935">
    <property type="term" value="P:chemotaxis"/>
    <property type="evidence" value="ECO:0007669"/>
    <property type="project" value="UniProtKB-KW"/>
</dbReference>
<proteinExistence type="predicted"/>
<evidence type="ECO:0000313" key="5">
    <source>
        <dbReference type="Proteomes" id="UP000199444"/>
    </source>
</evidence>
<dbReference type="GO" id="GO:0016787">
    <property type="term" value="F:hydrolase activity"/>
    <property type="evidence" value="ECO:0007669"/>
    <property type="project" value="UniProtKB-KW"/>
</dbReference>
<dbReference type="Proteomes" id="UP000199444">
    <property type="component" value="Unassembled WGS sequence"/>
</dbReference>
<evidence type="ECO:0000256" key="1">
    <source>
        <dbReference type="ARBA" id="ARBA00022500"/>
    </source>
</evidence>
<name>A0A1H1C7D7_9BACI</name>
<sequence>MEDISRLSTVQMDVLREIGNIGAGNAATSMSKLINKKIDMQVPSVNVVAFDEVMEMIGGPETPIVGIMIHISGEATGKVYFILSIEEAESLVKSITNEHDFNLLSDKEPNELVLSALKETGNILTGSYITALSDFTSLQMQPSVPYLSIDMAGAVLTVGLIEVSQVTDYAIIIDTKINDSESADGIHGNFFFLPDPEAFPKIFKVLGIENNG</sequence>
<dbReference type="Pfam" id="PF04509">
    <property type="entry name" value="CheC"/>
    <property type="match status" value="2"/>
</dbReference>
<dbReference type="SUPFAM" id="SSF103039">
    <property type="entry name" value="CheC-like"/>
    <property type="match status" value="1"/>
</dbReference>